<feature type="transmembrane region" description="Helical" evidence="6">
    <location>
        <begin position="77"/>
        <end position="97"/>
    </location>
</feature>
<evidence type="ECO:0000256" key="6">
    <source>
        <dbReference type="RuleBase" id="RU361206"/>
    </source>
</evidence>
<feature type="transmembrane region" description="Helical" evidence="6">
    <location>
        <begin position="36"/>
        <end position="65"/>
    </location>
</feature>
<gene>
    <name evidence="7" type="ORF">GPECTOR_2g1241</name>
</gene>
<dbReference type="PANTHER" id="PTHR13019:SF7">
    <property type="entry name" value="GOLGI APPARATUS MEMBRANE PROTEIN TVP23"/>
    <property type="match status" value="1"/>
</dbReference>
<dbReference type="Pfam" id="PF05832">
    <property type="entry name" value="DUF846"/>
    <property type="match status" value="2"/>
</dbReference>
<dbReference type="GO" id="GO:0000139">
    <property type="term" value="C:Golgi membrane"/>
    <property type="evidence" value="ECO:0007669"/>
    <property type="project" value="UniProtKB-SubCell"/>
</dbReference>
<dbReference type="InterPro" id="IPR008564">
    <property type="entry name" value="TVP23-like"/>
</dbReference>
<evidence type="ECO:0000256" key="3">
    <source>
        <dbReference type="ARBA" id="ARBA00022692"/>
    </source>
</evidence>
<evidence type="ECO:0000313" key="8">
    <source>
        <dbReference type="Proteomes" id="UP000075714"/>
    </source>
</evidence>
<comment type="function">
    <text evidence="6">Golgi membrane protein involved in vesicular trafficking.</text>
</comment>
<name>A0A150H0T0_GONPE</name>
<feature type="transmembrane region" description="Helical" evidence="6">
    <location>
        <begin position="103"/>
        <end position="122"/>
    </location>
</feature>
<evidence type="ECO:0000256" key="5">
    <source>
        <dbReference type="ARBA" id="ARBA00023136"/>
    </source>
</evidence>
<organism evidence="7 8">
    <name type="scientific">Gonium pectorale</name>
    <name type="common">Green alga</name>
    <dbReference type="NCBI Taxonomy" id="33097"/>
    <lineage>
        <taxon>Eukaryota</taxon>
        <taxon>Viridiplantae</taxon>
        <taxon>Chlorophyta</taxon>
        <taxon>core chlorophytes</taxon>
        <taxon>Chlorophyceae</taxon>
        <taxon>CS clade</taxon>
        <taxon>Chlamydomonadales</taxon>
        <taxon>Volvocaceae</taxon>
        <taxon>Gonium</taxon>
    </lineage>
</organism>
<dbReference type="STRING" id="33097.A0A150H0T0"/>
<evidence type="ECO:0000256" key="1">
    <source>
        <dbReference type="ARBA" id="ARBA00004141"/>
    </source>
</evidence>
<sequence length="159" mass="17463">MATPGEGGAQVSTEPPASSHNIALFFHGGFKVVSIVWYWICTIVSDSFVVNFVVCIVLLGLDFWTGVRTILPREKRLFWMAMMAATGHWVLACIIALFGLSSYIIVAIMGLLFSGSNLYGYFKCSREAQADLQGYINSTSNNLMQGAIKQQLNQAVSRV</sequence>
<accession>A0A150H0T0</accession>
<keyword evidence="5 6" id="KW-0472">Membrane</keyword>
<dbReference type="EMBL" id="LSYV01000003">
    <property type="protein sequence ID" value="KXZ55691.1"/>
    <property type="molecule type" value="Genomic_DNA"/>
</dbReference>
<dbReference type="Proteomes" id="UP000075714">
    <property type="component" value="Unassembled WGS sequence"/>
</dbReference>
<protein>
    <recommendedName>
        <fullName evidence="6">Golgi apparatus membrane protein TVP23</fullName>
    </recommendedName>
</protein>
<dbReference type="OrthoDB" id="2151161at2759"/>
<comment type="subcellular location">
    <subcellularLocation>
        <location evidence="6">Golgi apparatus membrane</location>
        <topology evidence="6">Multi-pass membrane protein</topology>
    </subcellularLocation>
    <subcellularLocation>
        <location evidence="1">Membrane</location>
        <topology evidence="1">Multi-pass membrane protein</topology>
    </subcellularLocation>
</comment>
<keyword evidence="8" id="KW-1185">Reference proteome</keyword>
<keyword evidence="4 6" id="KW-1133">Transmembrane helix</keyword>
<dbReference type="GO" id="GO:0009306">
    <property type="term" value="P:protein secretion"/>
    <property type="evidence" value="ECO:0007669"/>
    <property type="project" value="TreeGrafter"/>
</dbReference>
<keyword evidence="6" id="KW-0333">Golgi apparatus</keyword>
<comment type="similarity">
    <text evidence="2 6">Belongs to the TVP23 family.</text>
</comment>
<dbReference type="AlphaFoldDB" id="A0A150H0T0"/>
<dbReference type="PANTHER" id="PTHR13019">
    <property type="entry name" value="GOLGI APPARATUS MEMBRANE PROTEIN TVP23"/>
    <property type="match status" value="1"/>
</dbReference>
<reference evidence="8" key="1">
    <citation type="journal article" date="2016" name="Nat. Commun.">
        <title>The Gonium pectorale genome demonstrates co-option of cell cycle regulation during the evolution of multicellularity.</title>
        <authorList>
            <person name="Hanschen E.R."/>
            <person name="Marriage T.N."/>
            <person name="Ferris P.J."/>
            <person name="Hamaji T."/>
            <person name="Toyoda A."/>
            <person name="Fujiyama A."/>
            <person name="Neme R."/>
            <person name="Noguchi H."/>
            <person name="Minakuchi Y."/>
            <person name="Suzuki M."/>
            <person name="Kawai-Toyooka H."/>
            <person name="Smith D.R."/>
            <person name="Sparks H."/>
            <person name="Anderson J."/>
            <person name="Bakaric R."/>
            <person name="Luria V."/>
            <person name="Karger A."/>
            <person name="Kirschner M.W."/>
            <person name="Durand P.M."/>
            <person name="Michod R.E."/>
            <person name="Nozaki H."/>
            <person name="Olson B.J."/>
        </authorList>
    </citation>
    <scope>NUCLEOTIDE SEQUENCE [LARGE SCALE GENOMIC DNA]</scope>
    <source>
        <strain evidence="8">NIES-2863</strain>
    </source>
</reference>
<evidence type="ECO:0000313" key="7">
    <source>
        <dbReference type="EMBL" id="KXZ55691.1"/>
    </source>
</evidence>
<comment type="caution">
    <text evidence="7">The sequence shown here is derived from an EMBL/GenBank/DDBJ whole genome shotgun (WGS) entry which is preliminary data.</text>
</comment>
<keyword evidence="3 6" id="KW-0812">Transmembrane</keyword>
<dbReference type="GO" id="GO:0016192">
    <property type="term" value="P:vesicle-mediated transport"/>
    <property type="evidence" value="ECO:0007669"/>
    <property type="project" value="TreeGrafter"/>
</dbReference>
<evidence type="ECO:0000256" key="2">
    <source>
        <dbReference type="ARBA" id="ARBA00005467"/>
    </source>
</evidence>
<evidence type="ECO:0000256" key="4">
    <source>
        <dbReference type="ARBA" id="ARBA00022989"/>
    </source>
</evidence>
<proteinExistence type="inferred from homology"/>